<keyword evidence="5" id="KW-0472">Membrane</keyword>
<gene>
    <name evidence="8" type="ORF">QE440_003414</name>
</gene>
<keyword evidence="6" id="KW-0732">Signal</keyword>
<dbReference type="PROSITE" id="PS51007">
    <property type="entry name" value="CYTC"/>
    <property type="match status" value="1"/>
</dbReference>
<dbReference type="InterPro" id="IPR036909">
    <property type="entry name" value="Cyt_c-like_dom_sf"/>
</dbReference>
<keyword evidence="3 4" id="KW-0408">Iron</keyword>
<feature type="transmembrane region" description="Helical" evidence="5">
    <location>
        <begin position="187"/>
        <end position="209"/>
    </location>
</feature>
<evidence type="ECO:0000256" key="1">
    <source>
        <dbReference type="ARBA" id="ARBA00022617"/>
    </source>
</evidence>
<dbReference type="Gene3D" id="1.10.760.10">
    <property type="entry name" value="Cytochrome c-like domain"/>
    <property type="match status" value="1"/>
</dbReference>
<evidence type="ECO:0000256" key="3">
    <source>
        <dbReference type="ARBA" id="ARBA00023004"/>
    </source>
</evidence>
<dbReference type="GO" id="GO:0046872">
    <property type="term" value="F:metal ion binding"/>
    <property type="evidence" value="ECO:0007669"/>
    <property type="project" value="UniProtKB-KW"/>
</dbReference>
<keyword evidence="5" id="KW-1133">Transmembrane helix</keyword>
<name>A0AAJ2C001_9PSED</name>
<evidence type="ECO:0000259" key="7">
    <source>
        <dbReference type="PROSITE" id="PS51007"/>
    </source>
</evidence>
<dbReference type="GO" id="GO:0009055">
    <property type="term" value="F:electron transfer activity"/>
    <property type="evidence" value="ECO:0007669"/>
    <property type="project" value="InterPro"/>
</dbReference>
<evidence type="ECO:0000313" key="9">
    <source>
        <dbReference type="Proteomes" id="UP001268036"/>
    </source>
</evidence>
<feature type="domain" description="Cytochrome c" evidence="7">
    <location>
        <begin position="23"/>
        <end position="181"/>
    </location>
</feature>
<keyword evidence="5" id="KW-0812">Transmembrane</keyword>
<proteinExistence type="predicted"/>
<feature type="chain" id="PRO_5042614777" evidence="6">
    <location>
        <begin position="20"/>
        <end position="222"/>
    </location>
</feature>
<protein>
    <submittedName>
        <fullName evidence="8">Ubiquinol-cytochrome c reductase cytochrome c1 subunit</fullName>
    </submittedName>
</protein>
<evidence type="ECO:0000256" key="6">
    <source>
        <dbReference type="SAM" id="SignalP"/>
    </source>
</evidence>
<dbReference type="EMBL" id="JAVJAF010000001">
    <property type="protein sequence ID" value="MDR6235673.1"/>
    <property type="molecule type" value="Genomic_DNA"/>
</dbReference>
<evidence type="ECO:0000256" key="4">
    <source>
        <dbReference type="PROSITE-ProRule" id="PRU00433"/>
    </source>
</evidence>
<keyword evidence="1 4" id="KW-0349">Heme</keyword>
<dbReference type="RefSeq" id="WP_309760506.1">
    <property type="nucleotide sequence ID" value="NZ_JAVJAF010000001.1"/>
</dbReference>
<organism evidence="8 9">
    <name type="scientific">Pseudomonas oryzihabitans</name>
    <dbReference type="NCBI Taxonomy" id="47885"/>
    <lineage>
        <taxon>Bacteria</taxon>
        <taxon>Pseudomonadati</taxon>
        <taxon>Pseudomonadota</taxon>
        <taxon>Gammaproteobacteria</taxon>
        <taxon>Pseudomonadales</taxon>
        <taxon>Pseudomonadaceae</taxon>
        <taxon>Pseudomonas</taxon>
    </lineage>
</organism>
<keyword evidence="2 4" id="KW-0479">Metal-binding</keyword>
<dbReference type="SUPFAM" id="SSF46626">
    <property type="entry name" value="Cytochrome c"/>
    <property type="match status" value="1"/>
</dbReference>
<sequence>MRRWWLTSLLLLCAGPAVAAERGDPQAGAITFGRYCLACHGQEYQRFDRVARDLHLDLALWAPGRTPSAPMLSLLKPADAQRAFGSVPPDLTLIAAVRGDAWLRAFLQDFYVAPDRPLGVDNLMAPGTRMPDVLAALRGRQQRDCSQGRCVLRLEPGSGIQTAEQFARTVDDLVAYLNYSAAPERGLAWRLAPWVLGYLVLFAGLAFWLKREFWRRLPGDER</sequence>
<dbReference type="InterPro" id="IPR009056">
    <property type="entry name" value="Cyt_c-like_dom"/>
</dbReference>
<accession>A0AAJ2C001</accession>
<comment type="caution">
    <text evidence="8">The sequence shown here is derived from an EMBL/GenBank/DDBJ whole genome shotgun (WGS) entry which is preliminary data.</text>
</comment>
<dbReference type="Proteomes" id="UP001268036">
    <property type="component" value="Unassembled WGS sequence"/>
</dbReference>
<reference evidence="8" key="1">
    <citation type="submission" date="2023-08" db="EMBL/GenBank/DDBJ databases">
        <title>Functional and genomic diversity of the sorghum phyllosphere microbiome.</title>
        <authorList>
            <person name="Shade A."/>
        </authorList>
    </citation>
    <scope>NUCLEOTIDE SEQUENCE</scope>
    <source>
        <strain evidence="8">SORGH_AS_0201</strain>
    </source>
</reference>
<evidence type="ECO:0000256" key="2">
    <source>
        <dbReference type="ARBA" id="ARBA00022723"/>
    </source>
</evidence>
<evidence type="ECO:0000256" key="5">
    <source>
        <dbReference type="SAM" id="Phobius"/>
    </source>
</evidence>
<feature type="signal peptide" evidence="6">
    <location>
        <begin position="1"/>
        <end position="19"/>
    </location>
</feature>
<dbReference type="AlphaFoldDB" id="A0AAJ2C001"/>
<evidence type="ECO:0000313" key="8">
    <source>
        <dbReference type="EMBL" id="MDR6235673.1"/>
    </source>
</evidence>
<dbReference type="GO" id="GO:0020037">
    <property type="term" value="F:heme binding"/>
    <property type="evidence" value="ECO:0007669"/>
    <property type="project" value="InterPro"/>
</dbReference>